<keyword evidence="6 11" id="KW-0698">rRNA processing</keyword>
<keyword evidence="8 11" id="KW-0687">Ribonucleoprotein</keyword>
<sequence length="1798" mass="199741">MVTALATQLAQLRAQSTNPLDLKAQKKAHSKSLLFEPGVAATQDFDTIYQICYEGFEELCRLDSQFGNFVGNVFSEQSKQEDRTQLTAAQNQQLDGVLEDFLCLIGSKLLLNPAIKAVEWLVRRFRVHEYNTSCLILSFLPLHATPIFATLLSILPQRLPSTLKFLHPYIQSLASPPRHTIAYTASNDRSFLSILSAHVLKSCHLGYQHPALISFWASIATEASVSMLDQARSARLESQRQNQEDVALLLLPILNEGLSMEGVPDLRVGCYMIVTVLASKAELEAGVIMALMEAVTSDWSQTSHAGLICLSVLAQQSPNARLPNSVFKAVLLLEKFEDDLLVLREQYKVEKLALGLVLGVVSGLKRTRDPTRIRLLRTLMEVGLMDEGSTTSAIHSVLSAAQTMTPDTNPNFDVQGSLIDLILRLADSSSIGKLVQATIKEATLTDSQIQLKLQRLLQPNGEPSASMVEDFGMDDADAQTLTENFETLASKIPTRTAYEISFLSHSDSYVFGSLEHAFIAMSASSTDVERFSNLPVLRKSLGMSEPLFLSFFIRVWCGSSTAITRAAAIRSVSDYVEAEPLTADVQILLPYLLYALADQSANVRHAAAKLALALASAYAKEDEKEKPNERLSILGQEQIYGQGKETTELSWLSVSESHRFLAHLLVPGLEECLPDESHISDLLSDKINGLKNIKAANATHKGLKTALRLAIFNCLCSHVVNTPLYSVKYRLLRMLNQIPKIGSISRTKLLLPLLSDVMSQNQQELERRLRQEELHPLRFLDQVVDIVTPADREGLQTLKDIIHSESQLISPMLRVAALSHILRIWPSMKSDLQVSFAKMLLEQAVASGESRRFDDQDVQALETLRTLPLPTAILLSFVEGLPTVSSGLTDKAPVSKRRRTSHGQSTNTACSDANEVLSIIRHMTVVLELVEDSEPERRPELFKGLFHVFSDLQHASSRSYVATGYLQVLAMDSMLAIVKKVENLPTLHVDQFAIRADVLVDCVRCTESPQVRNTALLLVSALATVAPDIILHSVMPIFTFMGAYTLHQDDDFSAYVVKQTMESVIPRLMQSLRKRKSDPLAGVSELLLSFAAAFEHIPPPRRLDLFASLADKVGPSDYLFVLFAIMLDKYRNNRKVLQFATDLAGHYDVKIRLQTIERFLQVILDVSKPKPTVSARLLTIDSDHSIEDAVASLLPLVIAILGDVGLVSKASIIFGNDGEDAVAIRPCYEMVLEQVFVLCEQCKGNRQLEAICTQVLNSSIGLLPLGRMVEILQRLLERTDGNVRRQVLRSFEHRLDDSKLNQASQTASLAFLPQLVIVIEGTQDLELQHTAITCIDRITERFGKKEPFAVLAAARTMSREKCLRAAESSLQVISLLCLATMVEACGDTFISIVPETFPIAISHLGIGIAEGVEDESLHNGVYSFLEALLIYVPWAIAGADLDRLLTASYESANAQIGKSCDQRRSEVLALVPKQVEPKECFAALDRTWPSAMTGGPLAVKEHLQILHQVIDRQPKSLIVKQSETLSHLFLKIFDLRRIQLSPPIEDTYDVDDIDDVENFVDQSVIAMIYKLNDATFRPLFLRMLDWTMTPTSKNDNKANIHRQVTWYTFLIKFFDTLKSIVTSYAGLIIEVSVKTLEEASPEANTSMVLWRRIILALSKTFEHDQDDFYQAPTHFYPVSTALLSQLAQAAKINPLPELIPAIVELAVATDSSAHHKEMNAAIMKYMRSDNAAVRLAAVQCEKALTERMGEEWLSLLPEMLPFISEALEDDDEGVEKEVQRWIVGIEGILGESLDPMLQ</sequence>
<evidence type="ECO:0000259" key="13">
    <source>
        <dbReference type="SMART" id="SM01036"/>
    </source>
</evidence>
<evidence type="ECO:0000313" key="15">
    <source>
        <dbReference type="Proteomes" id="UP001590950"/>
    </source>
</evidence>
<dbReference type="EMBL" id="JBEFKJ010000031">
    <property type="protein sequence ID" value="KAL2038660.1"/>
    <property type="molecule type" value="Genomic_DNA"/>
</dbReference>
<evidence type="ECO:0000256" key="4">
    <source>
        <dbReference type="ARBA" id="ARBA00015399"/>
    </source>
</evidence>
<evidence type="ECO:0000256" key="9">
    <source>
        <dbReference type="ARBA" id="ARBA00025076"/>
    </source>
</evidence>
<feature type="repeat" description="HEAT" evidence="10">
    <location>
        <begin position="588"/>
        <end position="626"/>
    </location>
</feature>
<dbReference type="Proteomes" id="UP001590950">
    <property type="component" value="Unassembled WGS sequence"/>
</dbReference>
<keyword evidence="15" id="KW-1185">Reference proteome</keyword>
<comment type="caution">
    <text evidence="14">The sequence shown here is derived from an EMBL/GenBank/DDBJ whole genome shotgun (WGS) entry which is preliminary data.</text>
</comment>
<evidence type="ECO:0000256" key="12">
    <source>
        <dbReference type="SAM" id="MobiDB-lite"/>
    </source>
</evidence>
<evidence type="ECO:0000256" key="3">
    <source>
        <dbReference type="ARBA" id="ARBA00011399"/>
    </source>
</evidence>
<evidence type="ECO:0000256" key="2">
    <source>
        <dbReference type="ARBA" id="ARBA00010559"/>
    </source>
</evidence>
<feature type="domain" description="BP28 C-terminal" evidence="13">
    <location>
        <begin position="1515"/>
        <end position="1668"/>
    </location>
</feature>
<dbReference type="Gene3D" id="1.25.10.10">
    <property type="entry name" value="Leucine-rich Repeat Variant"/>
    <property type="match status" value="1"/>
</dbReference>
<dbReference type="SUPFAM" id="SSF48371">
    <property type="entry name" value="ARM repeat"/>
    <property type="match status" value="2"/>
</dbReference>
<comment type="function">
    <text evidence="9">Involved in nucleolar processing of pre-18S ribosomal RNA. Involved in ribosome biosynthesis.</text>
</comment>
<comment type="subcellular location">
    <subcellularLocation>
        <location evidence="1 11">Nucleus</location>
        <location evidence="1 11">Nucleolus</location>
    </subcellularLocation>
</comment>
<dbReference type="InterPro" id="IPR040191">
    <property type="entry name" value="UTP10"/>
</dbReference>
<proteinExistence type="inferred from homology"/>
<dbReference type="InterPro" id="IPR012954">
    <property type="entry name" value="BP28_C_dom"/>
</dbReference>
<accession>A0ABR3ZYG0</accession>
<gene>
    <name evidence="14" type="ORF">N7G274_008708</name>
</gene>
<dbReference type="InterPro" id="IPR016024">
    <property type="entry name" value="ARM-type_fold"/>
</dbReference>
<dbReference type="PANTHER" id="PTHR13457">
    <property type="entry name" value="BAP28"/>
    <property type="match status" value="1"/>
</dbReference>
<evidence type="ECO:0000313" key="14">
    <source>
        <dbReference type="EMBL" id="KAL2038660.1"/>
    </source>
</evidence>
<dbReference type="Pfam" id="PF08146">
    <property type="entry name" value="BP28CT"/>
    <property type="match status" value="1"/>
</dbReference>
<evidence type="ECO:0000256" key="11">
    <source>
        <dbReference type="RuleBase" id="RU367065"/>
    </source>
</evidence>
<dbReference type="PANTHER" id="PTHR13457:SF1">
    <property type="entry name" value="HEAT REPEAT-CONTAINING PROTEIN 1"/>
    <property type="match status" value="1"/>
</dbReference>
<keyword evidence="7 11" id="KW-0539">Nucleus</keyword>
<evidence type="ECO:0000256" key="6">
    <source>
        <dbReference type="ARBA" id="ARBA00022552"/>
    </source>
</evidence>
<keyword evidence="5 11" id="KW-0690">Ribosome biogenesis</keyword>
<evidence type="ECO:0000256" key="5">
    <source>
        <dbReference type="ARBA" id="ARBA00022517"/>
    </source>
</evidence>
<reference evidence="14 15" key="1">
    <citation type="submission" date="2024-09" db="EMBL/GenBank/DDBJ databases">
        <title>Rethinking Asexuality: The Enigmatic Case of Functional Sexual Genes in Lepraria (Stereocaulaceae).</title>
        <authorList>
            <person name="Doellman M."/>
            <person name="Sun Y."/>
            <person name="Barcenas-Pena A."/>
            <person name="Lumbsch H.T."/>
            <person name="Grewe F."/>
        </authorList>
    </citation>
    <scope>NUCLEOTIDE SEQUENCE [LARGE SCALE GENOMIC DNA]</scope>
    <source>
        <strain evidence="14 15">Mercado 3170</strain>
    </source>
</reference>
<comment type="subunit">
    <text evidence="3 11">Component of the ribosomal small subunit (SSU) processome.</text>
</comment>
<name>A0ABR3ZYG0_9LECA</name>
<evidence type="ECO:0000256" key="7">
    <source>
        <dbReference type="ARBA" id="ARBA00023242"/>
    </source>
</evidence>
<evidence type="ECO:0000256" key="8">
    <source>
        <dbReference type="ARBA" id="ARBA00023274"/>
    </source>
</evidence>
<protein>
    <recommendedName>
        <fullName evidence="4 11">U3 small nucleolar RNA-associated protein 10</fullName>
    </recommendedName>
</protein>
<feature type="region of interest" description="Disordered" evidence="12">
    <location>
        <begin position="889"/>
        <end position="908"/>
    </location>
</feature>
<organism evidence="14 15">
    <name type="scientific">Stereocaulon virgatum</name>
    <dbReference type="NCBI Taxonomy" id="373712"/>
    <lineage>
        <taxon>Eukaryota</taxon>
        <taxon>Fungi</taxon>
        <taxon>Dikarya</taxon>
        <taxon>Ascomycota</taxon>
        <taxon>Pezizomycotina</taxon>
        <taxon>Lecanoromycetes</taxon>
        <taxon>OSLEUM clade</taxon>
        <taxon>Lecanoromycetidae</taxon>
        <taxon>Lecanorales</taxon>
        <taxon>Lecanorineae</taxon>
        <taxon>Stereocaulaceae</taxon>
        <taxon>Stereocaulon</taxon>
    </lineage>
</organism>
<dbReference type="InterPro" id="IPR022125">
    <property type="entry name" value="U3snoRNP10_N"/>
</dbReference>
<dbReference type="PROSITE" id="PS50077">
    <property type="entry name" value="HEAT_REPEAT"/>
    <property type="match status" value="1"/>
</dbReference>
<evidence type="ECO:0000256" key="1">
    <source>
        <dbReference type="ARBA" id="ARBA00004604"/>
    </source>
</evidence>
<dbReference type="InterPro" id="IPR021133">
    <property type="entry name" value="HEAT_type_2"/>
</dbReference>
<dbReference type="SMART" id="SM01036">
    <property type="entry name" value="BP28CT"/>
    <property type="match status" value="1"/>
</dbReference>
<comment type="similarity">
    <text evidence="2 11">Belongs to the HEATR1/UTP10 family.</text>
</comment>
<dbReference type="InterPro" id="IPR011989">
    <property type="entry name" value="ARM-like"/>
</dbReference>
<evidence type="ECO:0000256" key="10">
    <source>
        <dbReference type="PROSITE-ProRule" id="PRU00103"/>
    </source>
</evidence>
<dbReference type="Pfam" id="PF12397">
    <property type="entry name" value="U3snoRNP10"/>
    <property type="match status" value="1"/>
</dbReference>